<dbReference type="InterPro" id="IPR017867">
    <property type="entry name" value="Tyr_phospatase_low_mol_wt"/>
</dbReference>
<dbReference type="PANTHER" id="PTHR11717">
    <property type="entry name" value="LOW MOLECULAR WEIGHT PROTEIN TYROSINE PHOSPHATASE"/>
    <property type="match status" value="1"/>
</dbReference>
<gene>
    <name evidence="7" type="ORF">C7V51_16145</name>
</gene>
<dbReference type="SUPFAM" id="SSF52788">
    <property type="entry name" value="Phosphotyrosine protein phosphatases I"/>
    <property type="match status" value="1"/>
</dbReference>
<organism evidence="7 8">
    <name type="scientific">Rathayibacter iranicus</name>
    <dbReference type="NCBI Taxonomy" id="59737"/>
    <lineage>
        <taxon>Bacteria</taxon>
        <taxon>Bacillati</taxon>
        <taxon>Actinomycetota</taxon>
        <taxon>Actinomycetes</taxon>
        <taxon>Micrococcales</taxon>
        <taxon>Microbacteriaceae</taxon>
        <taxon>Rathayibacter</taxon>
    </lineage>
</organism>
<evidence type="ECO:0000313" key="8">
    <source>
        <dbReference type="Proteomes" id="UP000283946"/>
    </source>
</evidence>
<keyword evidence="3" id="KW-0904">Protein phosphatase</keyword>
<evidence type="ECO:0000256" key="1">
    <source>
        <dbReference type="ARBA" id="ARBA00011063"/>
    </source>
</evidence>
<feature type="domain" description="Phosphotyrosine protein phosphatase I" evidence="6">
    <location>
        <begin position="55"/>
        <end position="242"/>
    </location>
</feature>
<comment type="similarity">
    <text evidence="1">Belongs to the low molecular weight phosphotyrosine protein phosphatase family.</text>
</comment>
<dbReference type="SMART" id="SM00226">
    <property type="entry name" value="LMWPc"/>
    <property type="match status" value="1"/>
</dbReference>
<dbReference type="Proteomes" id="UP000283946">
    <property type="component" value="Chromosome"/>
</dbReference>
<protein>
    <submittedName>
        <fullName evidence="7">Low molecular weight phosphatase family protein</fullName>
    </submittedName>
</protein>
<dbReference type="PANTHER" id="PTHR11717:SF31">
    <property type="entry name" value="LOW MOLECULAR WEIGHT PROTEIN-TYROSINE-PHOSPHATASE ETP-RELATED"/>
    <property type="match status" value="1"/>
</dbReference>
<dbReference type="Gene3D" id="3.40.50.2300">
    <property type="match status" value="1"/>
</dbReference>
<dbReference type="Pfam" id="PF01451">
    <property type="entry name" value="LMWPc"/>
    <property type="match status" value="1"/>
</dbReference>
<name>A0AAD1ENY0_9MICO</name>
<dbReference type="InterPro" id="IPR036196">
    <property type="entry name" value="Ptyr_pPase_sf"/>
</dbReference>
<evidence type="ECO:0000256" key="5">
    <source>
        <dbReference type="SAM" id="MobiDB-lite"/>
    </source>
</evidence>
<evidence type="ECO:0000259" key="6">
    <source>
        <dbReference type="SMART" id="SM00226"/>
    </source>
</evidence>
<feature type="compositionally biased region" description="Low complexity" evidence="5">
    <location>
        <begin position="1"/>
        <end position="13"/>
    </location>
</feature>
<keyword evidence="2" id="KW-0378">Hydrolase</keyword>
<dbReference type="GO" id="GO:0004725">
    <property type="term" value="F:protein tyrosine phosphatase activity"/>
    <property type="evidence" value="ECO:0007669"/>
    <property type="project" value="InterPro"/>
</dbReference>
<dbReference type="KEGG" id="ria:C7V51_16145"/>
<proteinExistence type="inferred from homology"/>
<dbReference type="AlphaFoldDB" id="A0AAD1ENY0"/>
<evidence type="ECO:0000313" key="7">
    <source>
        <dbReference type="EMBL" id="AZZ57225.1"/>
    </source>
</evidence>
<evidence type="ECO:0000256" key="2">
    <source>
        <dbReference type="ARBA" id="ARBA00022801"/>
    </source>
</evidence>
<feature type="active site" evidence="4">
    <location>
        <position position="67"/>
    </location>
</feature>
<evidence type="ECO:0000256" key="3">
    <source>
        <dbReference type="ARBA" id="ARBA00022912"/>
    </source>
</evidence>
<sequence length="249" mass="26910">MAPLARAPALMRPSSPPRRPCERHAMTFPGDDPSRRARRGWRPDESAVDSGAPVFTMLSVCTGNICRSPMAEQLLRASLADVISAAGTPLFAFASAGVATRDGYPMDPISARFSAQHGGDPSNHLSAVLSEAFVGEADLMLTMTRDHLIDASRRFPSVLLRGFTLLEFARVMPFVLREVPLPTLEDPVARLRAVVRLAAAHRGRAPRSESGDDIEDPIGRSEATHERVAAQIAAAVADISRDLRALARR</sequence>
<evidence type="ECO:0000256" key="4">
    <source>
        <dbReference type="PIRSR" id="PIRSR617867-1"/>
    </source>
</evidence>
<feature type="region of interest" description="Disordered" evidence="5">
    <location>
        <begin position="1"/>
        <end position="48"/>
    </location>
</feature>
<dbReference type="PRINTS" id="PR00719">
    <property type="entry name" value="LMWPTPASE"/>
</dbReference>
<feature type="active site" description="Nucleophile" evidence="4">
    <location>
        <position position="61"/>
    </location>
</feature>
<dbReference type="InterPro" id="IPR023485">
    <property type="entry name" value="Ptyr_pPase"/>
</dbReference>
<dbReference type="EMBL" id="CP028130">
    <property type="protein sequence ID" value="AZZ57225.1"/>
    <property type="molecule type" value="Genomic_DNA"/>
</dbReference>
<accession>A0AAD1ENY0</accession>
<reference evidence="7 8" key="1">
    <citation type="submission" date="2018-03" db="EMBL/GenBank/DDBJ databases">
        <title>Bacteriophage NCPPB3778 and a type I-E CRISPR drive the evolution of the US Biological Select Agent, Rathayibacter toxicus.</title>
        <authorList>
            <person name="Davis E.W.II."/>
            <person name="Tabima J.F."/>
            <person name="Weisberg A.J."/>
            <person name="Dantas Lopes L."/>
            <person name="Wiseman M.S."/>
            <person name="Wiseman M.S."/>
            <person name="Pupko T."/>
            <person name="Belcher M.S."/>
            <person name="Sechler A.J."/>
            <person name="Tancos M.A."/>
            <person name="Schroeder B.K."/>
            <person name="Murray T.D."/>
            <person name="Luster D.G."/>
            <person name="Schneider W.L."/>
            <person name="Rogers E."/>
            <person name="Andreote F.D."/>
            <person name="Grunwald N.J."/>
            <person name="Putnam M.L."/>
            <person name="Chang J.H."/>
        </authorList>
    </citation>
    <scope>NUCLEOTIDE SEQUENCE [LARGE SCALE GENOMIC DNA]</scope>
    <source>
        <strain evidence="7 8">NCCPB 2253</strain>
    </source>
</reference>
<dbReference type="InterPro" id="IPR050438">
    <property type="entry name" value="LMW_PTPase"/>
</dbReference>